<name>A0A6G0ZGE8_APHCR</name>
<dbReference type="InterPro" id="IPR015255">
    <property type="entry name" value="Vitellinogen_open_b-sht"/>
</dbReference>
<dbReference type="Pfam" id="PF00094">
    <property type="entry name" value="VWD"/>
    <property type="match status" value="1"/>
</dbReference>
<keyword evidence="6" id="KW-1185">Reference proteome</keyword>
<dbReference type="Proteomes" id="UP000478052">
    <property type="component" value="Unassembled WGS sequence"/>
</dbReference>
<dbReference type="InterPro" id="IPR050733">
    <property type="entry name" value="Vitellogenin/Apolipophorin"/>
</dbReference>
<organism evidence="5 6">
    <name type="scientific">Aphis craccivora</name>
    <name type="common">Cowpea aphid</name>
    <dbReference type="NCBI Taxonomy" id="307492"/>
    <lineage>
        <taxon>Eukaryota</taxon>
        <taxon>Metazoa</taxon>
        <taxon>Ecdysozoa</taxon>
        <taxon>Arthropoda</taxon>
        <taxon>Hexapoda</taxon>
        <taxon>Insecta</taxon>
        <taxon>Pterygota</taxon>
        <taxon>Neoptera</taxon>
        <taxon>Paraneoptera</taxon>
        <taxon>Hemiptera</taxon>
        <taxon>Sternorrhyncha</taxon>
        <taxon>Aphidomorpha</taxon>
        <taxon>Aphidoidea</taxon>
        <taxon>Aphididae</taxon>
        <taxon>Aphidini</taxon>
        <taxon>Aphis</taxon>
        <taxon>Aphis</taxon>
    </lineage>
</organism>
<dbReference type="Gene3D" id="2.30.230.10">
    <property type="entry name" value="Lipovitellin, beta-sheet shell regions, chain A"/>
    <property type="match status" value="1"/>
</dbReference>
<evidence type="ECO:0000313" key="6">
    <source>
        <dbReference type="Proteomes" id="UP000478052"/>
    </source>
</evidence>
<dbReference type="PANTHER" id="PTHR23345:SF33">
    <property type="entry name" value="CROSSVEINLESS D"/>
    <property type="match status" value="1"/>
</dbReference>
<evidence type="ECO:0000259" key="4">
    <source>
        <dbReference type="PROSITE" id="PS51233"/>
    </source>
</evidence>
<reference evidence="5 6" key="1">
    <citation type="submission" date="2019-08" db="EMBL/GenBank/DDBJ databases">
        <title>Whole genome of Aphis craccivora.</title>
        <authorList>
            <person name="Voronova N.V."/>
            <person name="Shulinski R.S."/>
            <person name="Bandarenka Y.V."/>
            <person name="Zhorov D.G."/>
            <person name="Warner D."/>
        </authorList>
    </citation>
    <scope>NUCLEOTIDE SEQUENCE [LARGE SCALE GENOMIC DNA]</scope>
    <source>
        <strain evidence="5">180601</strain>
        <tissue evidence="5">Whole Body</tissue>
    </source>
</reference>
<dbReference type="OrthoDB" id="5956066at2759"/>
<dbReference type="Pfam" id="PF01347">
    <property type="entry name" value="Vitellogenin_N"/>
    <property type="match status" value="1"/>
</dbReference>
<feature type="domain" description="VWFD" evidence="4">
    <location>
        <begin position="1184"/>
        <end position="1349"/>
    </location>
</feature>
<dbReference type="EMBL" id="VUJU01000472">
    <property type="protein sequence ID" value="KAF0770173.1"/>
    <property type="molecule type" value="Genomic_DNA"/>
</dbReference>
<proteinExistence type="predicted"/>
<keyword evidence="1" id="KW-0732">Signal</keyword>
<dbReference type="InterPro" id="IPR015816">
    <property type="entry name" value="Vitellinogen_b-sht_N"/>
</dbReference>
<evidence type="ECO:0000256" key="1">
    <source>
        <dbReference type="ARBA" id="ARBA00022729"/>
    </source>
</evidence>
<comment type="caution">
    <text evidence="5">The sequence shown here is derived from an EMBL/GenBank/DDBJ whole genome shotgun (WGS) entry which is preliminary data.</text>
</comment>
<dbReference type="InterPro" id="IPR015819">
    <property type="entry name" value="Lipid_transp_b-sht_shell"/>
</dbReference>
<feature type="disulfide bond" evidence="2">
    <location>
        <begin position="422"/>
        <end position="427"/>
    </location>
</feature>
<dbReference type="InterPro" id="IPR001747">
    <property type="entry name" value="Vitellogenin_N"/>
</dbReference>
<protein>
    <submittedName>
        <fullName evidence="5">Uncharacterized protein</fullName>
    </submittedName>
</protein>
<dbReference type="GO" id="GO:0045735">
    <property type="term" value="F:nutrient reservoir activity"/>
    <property type="evidence" value="ECO:0007669"/>
    <property type="project" value="UniProtKB-KW"/>
</dbReference>
<evidence type="ECO:0000256" key="2">
    <source>
        <dbReference type="PROSITE-ProRule" id="PRU00557"/>
    </source>
</evidence>
<dbReference type="SMART" id="SM00638">
    <property type="entry name" value="LPD_N"/>
    <property type="match status" value="1"/>
</dbReference>
<dbReference type="GO" id="GO:0005319">
    <property type="term" value="F:lipid transporter activity"/>
    <property type="evidence" value="ECO:0007669"/>
    <property type="project" value="InterPro"/>
</dbReference>
<dbReference type="SUPFAM" id="SSF56968">
    <property type="entry name" value="Lipovitellin-phosvitin complex, beta-sheet shell regions"/>
    <property type="match status" value="2"/>
</dbReference>
<evidence type="ECO:0000313" key="5">
    <source>
        <dbReference type="EMBL" id="KAF0770173.1"/>
    </source>
</evidence>
<gene>
    <name evidence="5" type="ORF">FWK35_00009616</name>
</gene>
<dbReference type="SMART" id="SM01169">
    <property type="entry name" value="DUF1943"/>
    <property type="match status" value="1"/>
</dbReference>
<sequence length="1349" mass="154265">MGYLVQASLCNRDLFPEGVQLGYRWKATTHVGTVFPSEHLTNYSVEAYFLVQNDQNFTNFQIKEFKTSENQQEYPWITLPFRCVYRDGEVQKFESESGDVAGSLNIKRALATMFQLKLDSLRRPSFATEETGVYGKCNVQYLVTKENNNTNVKKIINFSACNNKLGQQWSNTPPFLCPSSYQDGSMSHSVRNYNLDEINVIRYLNIIGTVEFQPFQALAESHHIFVNQTFELDHIFPIGEPITLVSKLDDSIEYDFDHYEDPTMGFKPSNKSLLLAEILDTLGQLTESLSWEIGTTNLDNQTEFRALELMWWLDTSDWFTLYDTIKIGTSYSQETIQHFFWDLVPQVGSASSVEFIRDLIKTQKITSFLATGLLITFPYHVRYPNEKLLKESEILLYLDRDLENEVRKVAILSFASLIHKTCGKGMCSDDTQNKYIKLFLDKFIESTSHSRQMLFIEAFSNMKIDNILDFLQPIITDHNRSRHIRLVAIWAAKSATTAHSDKVAEVFWPILTNHSEPLEIRTSSLNMLMMSQPTVSRFLTLYWFMQAEPSQQIYNFYYTTINSMANSKYPCYNKYSKIAAQIVRFVQHKSHHWATGNYLLDYEDPMRGYGGIVQTILMANQRTGFPSVLQLTAEQHSFGTSSEFQIHIKAEGLADSLKKELFNIMVKPSGETTDGLKHLQDVLEKAKFTIREDENLHFETIIKINEQTIYCHHLNRTTFKSFALGTVHAHVVSVLKRLSSLYFQFSLNYQRLSFPLRFQRTHFTDFGTPILLQFRTASLLSLRGSIKQTESGKSRDAELDFRYSMDTVTSLKTFNPLSSTWRGADRFRCIHARIPFSTEIITHFFRSYIKASAYRYKNFVDGSKLGIVWHSATKLVPPENTLPVAKKDELLTDDWAFESRDLGAKIATTVFDCQDEGKFSNSLIIIKEAFQISNKNYQAIPGGVAFLGIYSLANYFTFIPPEDSCGLILSLSPLQFPRNIKYTIFSHFYEICRKRKNLQVVPVFVQEGNTVHVTMNHYDQTLWGLIAHYARIADGNQEISFKLSHSNRERNITITNGYWRLLRFEGSFILPSRKSGALHPPPPLHGQATVSWGYHDSATTMLVSIKPENAHEKWPEQCVIDSPTCLQTASDISTSQIISLQFVNLPSWMIITMHSLFSDFVIDEGNMTTVKFTFPTKLPWTTRGICAVNSVTALSLDNSTTHNFKLNQDCYTIALADCSPSSRFIVGIKMITINSTLSVRILTQNSVMDMVQENSDIKVYINGTEIEVTAAGVQYPPKNKDDIFVYRAKKWDSEMTDLEINSGITVQHYGHTVIMLVESKLRGFTCGLCGNFNSENSDESNETPKCVQL</sequence>
<dbReference type="PANTHER" id="PTHR23345">
    <property type="entry name" value="VITELLOGENIN-RELATED"/>
    <property type="match status" value="1"/>
</dbReference>
<dbReference type="Gene3D" id="1.25.10.20">
    <property type="entry name" value="Vitellinogen, superhelical"/>
    <property type="match status" value="1"/>
</dbReference>
<dbReference type="InterPro" id="IPR001846">
    <property type="entry name" value="VWF_type-D"/>
</dbReference>
<dbReference type="PROSITE" id="PS51233">
    <property type="entry name" value="VWFD"/>
    <property type="match status" value="1"/>
</dbReference>
<accession>A0A6G0ZGE8</accession>
<feature type="domain" description="Vitellogenin" evidence="3">
    <location>
        <begin position="1"/>
        <end position="629"/>
    </location>
</feature>
<evidence type="ECO:0000259" key="3">
    <source>
        <dbReference type="PROSITE" id="PS51211"/>
    </source>
</evidence>
<dbReference type="PROSITE" id="PS51211">
    <property type="entry name" value="VITELLOGENIN"/>
    <property type="match status" value="1"/>
</dbReference>
<dbReference type="InterPro" id="IPR011030">
    <property type="entry name" value="Lipovitellin_superhlx_dom"/>
</dbReference>
<dbReference type="SUPFAM" id="SSF48431">
    <property type="entry name" value="Lipovitellin-phosvitin complex, superhelical domain"/>
    <property type="match status" value="1"/>
</dbReference>
<comment type="caution">
    <text evidence="2">Lacks conserved residue(s) required for the propagation of feature annotation.</text>
</comment>
<keyword evidence="2" id="KW-1015">Disulfide bond</keyword>